<dbReference type="AlphaFoldDB" id="A0A8J3KBI9"/>
<dbReference type="RefSeq" id="WP_191841874.1">
    <property type="nucleotide sequence ID" value="NZ_BAAALB010000016.1"/>
</dbReference>
<feature type="domain" description="VOC" evidence="1">
    <location>
        <begin position="2"/>
        <end position="121"/>
    </location>
</feature>
<comment type="caution">
    <text evidence="2">The sequence shown here is derived from an EMBL/GenBank/DDBJ whole genome shotgun (WGS) entry which is preliminary data.</text>
</comment>
<dbReference type="SUPFAM" id="SSF54593">
    <property type="entry name" value="Glyoxalase/Bleomycin resistance protein/Dihydroxybiphenyl dioxygenase"/>
    <property type="match status" value="1"/>
</dbReference>
<evidence type="ECO:0000259" key="1">
    <source>
        <dbReference type="PROSITE" id="PS51819"/>
    </source>
</evidence>
<name>A0A8J3KBI9_9ACTN</name>
<sequence length="128" mass="13799">MTVISVMLAVPDAAGASAWYQQALGATELWNLGSVIGLELQGAPFFIAEPENNGWQCPTVLGSTTTRIEVFVDDPDAVVGGAAEAGADYHDPVRDHTAPWGTHRQGGFFDPYGHLWLVGDKSPLRRHR</sequence>
<dbReference type="Gene3D" id="3.10.180.10">
    <property type="entry name" value="2,3-Dihydroxybiphenyl 1,2-Dioxygenase, domain 1"/>
    <property type="match status" value="1"/>
</dbReference>
<protein>
    <recommendedName>
        <fullName evidence="1">VOC domain-containing protein</fullName>
    </recommendedName>
</protein>
<proteinExistence type="predicted"/>
<dbReference type="EMBL" id="BONG01000041">
    <property type="protein sequence ID" value="GIF92109.1"/>
    <property type="molecule type" value="Genomic_DNA"/>
</dbReference>
<dbReference type="Pfam" id="PF00903">
    <property type="entry name" value="Glyoxalase"/>
    <property type="match status" value="1"/>
</dbReference>
<dbReference type="PROSITE" id="PS51819">
    <property type="entry name" value="VOC"/>
    <property type="match status" value="1"/>
</dbReference>
<keyword evidence="3" id="KW-1185">Reference proteome</keyword>
<dbReference type="InterPro" id="IPR037523">
    <property type="entry name" value="VOC_core"/>
</dbReference>
<evidence type="ECO:0000313" key="3">
    <source>
        <dbReference type="Proteomes" id="UP000619293"/>
    </source>
</evidence>
<dbReference type="InterPro" id="IPR004360">
    <property type="entry name" value="Glyas_Fos-R_dOase_dom"/>
</dbReference>
<reference evidence="2 3" key="1">
    <citation type="submission" date="2021-01" db="EMBL/GenBank/DDBJ databases">
        <title>Whole genome shotgun sequence of Catellatospora chokoriensis NBRC 107358.</title>
        <authorList>
            <person name="Komaki H."/>
            <person name="Tamura T."/>
        </authorList>
    </citation>
    <scope>NUCLEOTIDE SEQUENCE [LARGE SCALE GENOMIC DNA]</scope>
    <source>
        <strain evidence="2 3">NBRC 107358</strain>
    </source>
</reference>
<dbReference type="InterPro" id="IPR029068">
    <property type="entry name" value="Glyas_Bleomycin-R_OHBP_Dase"/>
</dbReference>
<accession>A0A8J3KBI9</accession>
<gene>
    <name evidence="2" type="ORF">Cch02nite_55530</name>
</gene>
<evidence type="ECO:0000313" key="2">
    <source>
        <dbReference type="EMBL" id="GIF92109.1"/>
    </source>
</evidence>
<dbReference type="Proteomes" id="UP000619293">
    <property type="component" value="Unassembled WGS sequence"/>
</dbReference>
<organism evidence="2 3">
    <name type="scientific">Catellatospora chokoriensis</name>
    <dbReference type="NCBI Taxonomy" id="310353"/>
    <lineage>
        <taxon>Bacteria</taxon>
        <taxon>Bacillati</taxon>
        <taxon>Actinomycetota</taxon>
        <taxon>Actinomycetes</taxon>
        <taxon>Micromonosporales</taxon>
        <taxon>Micromonosporaceae</taxon>
        <taxon>Catellatospora</taxon>
    </lineage>
</organism>